<feature type="compositionally biased region" description="Polar residues" evidence="1">
    <location>
        <begin position="125"/>
        <end position="135"/>
    </location>
</feature>
<feature type="compositionally biased region" description="Basic and acidic residues" evidence="1">
    <location>
        <begin position="798"/>
        <end position="824"/>
    </location>
</feature>
<keyword evidence="2" id="KW-0472">Membrane</keyword>
<feature type="compositionally biased region" description="Basic and acidic residues" evidence="1">
    <location>
        <begin position="1"/>
        <end position="11"/>
    </location>
</feature>
<accession>A0A384J4U2</accession>
<keyword evidence="2" id="KW-1133">Transmembrane helix</keyword>
<name>A0A384J4U2_BOTFB</name>
<keyword evidence="4" id="KW-1185">Reference proteome</keyword>
<evidence type="ECO:0000256" key="2">
    <source>
        <dbReference type="SAM" id="Phobius"/>
    </source>
</evidence>
<reference evidence="3 4" key="2">
    <citation type="journal article" date="2012" name="Eukaryot. Cell">
        <title>Genome update of Botrytis cinerea strains B05.10 and T4.</title>
        <authorList>
            <person name="Staats M."/>
            <person name="van Kan J.A."/>
        </authorList>
    </citation>
    <scope>NUCLEOTIDE SEQUENCE [LARGE SCALE GENOMIC DNA]</scope>
    <source>
        <strain evidence="3 4">B05.10</strain>
    </source>
</reference>
<dbReference type="Proteomes" id="UP000001798">
    <property type="component" value="Chromosome 1"/>
</dbReference>
<feature type="region of interest" description="Disordered" evidence="1">
    <location>
        <begin position="1"/>
        <end position="62"/>
    </location>
</feature>
<feature type="transmembrane region" description="Helical" evidence="2">
    <location>
        <begin position="451"/>
        <end position="478"/>
    </location>
</feature>
<gene>
    <name evidence="3" type="ORF">BCIN_01g03040</name>
</gene>
<feature type="compositionally biased region" description="Basic residues" evidence="1">
    <location>
        <begin position="283"/>
        <end position="296"/>
    </location>
</feature>
<dbReference type="OrthoDB" id="3533403at2759"/>
<proteinExistence type="predicted"/>
<feature type="region of interest" description="Disordered" evidence="1">
    <location>
        <begin position="486"/>
        <end position="512"/>
    </location>
</feature>
<feature type="region of interest" description="Disordered" evidence="1">
    <location>
        <begin position="271"/>
        <end position="307"/>
    </location>
</feature>
<feature type="compositionally biased region" description="Pro residues" evidence="1">
    <location>
        <begin position="349"/>
        <end position="360"/>
    </location>
</feature>
<feature type="region of interest" description="Disordered" evidence="1">
    <location>
        <begin position="868"/>
        <end position="922"/>
    </location>
</feature>
<feature type="region of interest" description="Disordered" evidence="1">
    <location>
        <begin position="330"/>
        <end position="360"/>
    </location>
</feature>
<feature type="region of interest" description="Disordered" evidence="1">
    <location>
        <begin position="774"/>
        <end position="842"/>
    </location>
</feature>
<dbReference type="AlphaFoldDB" id="A0A384J4U2"/>
<feature type="compositionally biased region" description="Polar residues" evidence="1">
    <location>
        <begin position="20"/>
        <end position="50"/>
    </location>
</feature>
<feature type="compositionally biased region" description="Low complexity" evidence="1">
    <location>
        <begin position="51"/>
        <end position="62"/>
    </location>
</feature>
<feature type="compositionally biased region" description="Basic and acidic residues" evidence="1">
    <location>
        <begin position="497"/>
        <end position="509"/>
    </location>
</feature>
<sequence>MDRNNKGERAPQRATGKAGNLNSRHNPFSDSNHLPSIPLQSSNAHSQNLEASAASSSRTSNRRSIIMARGAFSKGLNVFKEKELTQGNQSLSNADLSEYLIPSNDKDGRGSPTEISQMVKGLPSLTRSQDNSTFSPRPYAITRNQLPDSHSRGLSTYTNDMDSFGMESTYGDGLHTTKENQYSSHHREGTPPNNPTVCNDFCQPHSYSDRGDATMAGPSTTQQPYGHYQNPTLIAKGPGDNTAPVFARSNALSFANKVPYSGKAIPESNLDQLGALTSPKGNSSKKGKDKKPKRSKFSPNSTAVSAVSEDELYSGLSDMHMGLFLSTYNGRRASPSPPKAAKSTNFPTELPPRPTPRPPLPIRVTAEARAQFAARKQDERLALERRLAEPHLVRRSVPNNNKGSIGFFNNLTSNSWVAVGATQFGIVSTAVCVGVIIAVKSTNDKPGPFIISVPVIWWLVLSVLLLLVGSSTFIVMLVRGVAHKPQVGSRRPTGSRDIADGNLRTRGDLESGIPGPQSFEMVPVAHTPRQGTFPSFATPETVQNSYAEVLKPNADMSRQVPNANYGFEQVPVYGARGGPDFQFPRMINSDHEDSNYTPAVAESPLTPLPQAIFSPGFSRQADYFTTNHHTPSKPSGFRPVNVSTPDSPFTPTGMPARTSVRSRDSLVAAATHRDLAMRTLMGESPVQENSLDITDIWNGYQSTIDPATLSQTPMYAYMPSPHPLRHTPKTLQYQAASTFVPMDTIQSRLSSRIDLDMAIPPTLKRVETEGPLEKLEKSLSHQSAQIALGQQHPQSPDPDERPRKICHKRIVDGKLKQYGSRDENSEGDFATASSSGSNVHRQRPEAIDYRDVAQATIGTLASRINTEESSAPDNIDVADSTFSSRNPYRDSMNDGDNNQGNMETLPATYYTGNGKGKGRAFD</sequence>
<keyword evidence="2" id="KW-0812">Transmembrane</keyword>
<protein>
    <submittedName>
        <fullName evidence="3">Uncharacterized protein</fullName>
    </submittedName>
</protein>
<feature type="region of interest" description="Disordered" evidence="1">
    <location>
        <begin position="125"/>
        <end position="153"/>
    </location>
</feature>
<feature type="compositionally biased region" description="Polar residues" evidence="1">
    <location>
        <begin position="217"/>
        <end position="230"/>
    </location>
</feature>
<reference evidence="3 4" key="3">
    <citation type="journal article" date="2017" name="Mol. Plant Pathol.">
        <title>A gapless genome sequence of the fungus Botrytis cinerea.</title>
        <authorList>
            <person name="Van Kan J.A."/>
            <person name="Stassen J.H."/>
            <person name="Mosbach A."/>
            <person name="Van Der Lee T.A."/>
            <person name="Faino L."/>
            <person name="Farmer A.D."/>
            <person name="Papasotiriou D.G."/>
            <person name="Zhou S."/>
            <person name="Seidl M.F."/>
            <person name="Cottam E."/>
            <person name="Edel D."/>
            <person name="Hahn M."/>
            <person name="Schwartz D.C."/>
            <person name="Dietrich R.A."/>
            <person name="Widdison S."/>
            <person name="Scalliet G."/>
        </authorList>
    </citation>
    <scope>NUCLEOTIDE SEQUENCE [LARGE SCALE GENOMIC DNA]</scope>
    <source>
        <strain evidence="3 4">B05.10</strain>
    </source>
</reference>
<organism evidence="3 4">
    <name type="scientific">Botryotinia fuckeliana (strain B05.10)</name>
    <name type="common">Noble rot fungus</name>
    <name type="synonym">Botrytis cinerea</name>
    <dbReference type="NCBI Taxonomy" id="332648"/>
    <lineage>
        <taxon>Eukaryota</taxon>
        <taxon>Fungi</taxon>
        <taxon>Dikarya</taxon>
        <taxon>Ascomycota</taxon>
        <taxon>Pezizomycotina</taxon>
        <taxon>Leotiomycetes</taxon>
        <taxon>Helotiales</taxon>
        <taxon>Sclerotiniaceae</taxon>
        <taxon>Botrytis</taxon>
    </lineage>
</organism>
<evidence type="ECO:0000313" key="4">
    <source>
        <dbReference type="Proteomes" id="UP000001798"/>
    </source>
</evidence>
<dbReference type="GeneID" id="5430414"/>
<feature type="compositionally biased region" description="Polar residues" evidence="1">
    <location>
        <begin position="142"/>
        <end position="153"/>
    </location>
</feature>
<dbReference type="EMBL" id="CP009805">
    <property type="protein sequence ID" value="ATZ45538.1"/>
    <property type="molecule type" value="Genomic_DNA"/>
</dbReference>
<evidence type="ECO:0000313" key="3">
    <source>
        <dbReference type="EMBL" id="ATZ45538.1"/>
    </source>
</evidence>
<evidence type="ECO:0000256" key="1">
    <source>
        <dbReference type="SAM" id="MobiDB-lite"/>
    </source>
</evidence>
<dbReference type="VEuPathDB" id="FungiDB:Bcin01g03040"/>
<dbReference type="KEGG" id="bfu:BCIN_01g03040"/>
<reference evidence="3 4" key="1">
    <citation type="journal article" date="2011" name="PLoS Genet.">
        <title>Genomic analysis of the necrotrophic fungal pathogens Sclerotinia sclerotiorum and Botrytis cinerea.</title>
        <authorList>
            <person name="Amselem J."/>
            <person name="Cuomo C.A."/>
            <person name="van Kan J.A."/>
            <person name="Viaud M."/>
            <person name="Benito E.P."/>
            <person name="Couloux A."/>
            <person name="Coutinho P.M."/>
            <person name="de Vries R.P."/>
            <person name="Dyer P.S."/>
            <person name="Fillinger S."/>
            <person name="Fournier E."/>
            <person name="Gout L."/>
            <person name="Hahn M."/>
            <person name="Kohn L."/>
            <person name="Lapalu N."/>
            <person name="Plummer K.M."/>
            <person name="Pradier J.M."/>
            <person name="Quevillon E."/>
            <person name="Sharon A."/>
            <person name="Simon A."/>
            <person name="ten Have A."/>
            <person name="Tudzynski B."/>
            <person name="Tudzynski P."/>
            <person name="Wincker P."/>
            <person name="Andrew M."/>
            <person name="Anthouard V."/>
            <person name="Beever R.E."/>
            <person name="Beffa R."/>
            <person name="Benoit I."/>
            <person name="Bouzid O."/>
            <person name="Brault B."/>
            <person name="Chen Z."/>
            <person name="Choquer M."/>
            <person name="Collemare J."/>
            <person name="Cotton P."/>
            <person name="Danchin E.G."/>
            <person name="Da Silva C."/>
            <person name="Gautier A."/>
            <person name="Giraud C."/>
            <person name="Giraud T."/>
            <person name="Gonzalez C."/>
            <person name="Grossetete S."/>
            <person name="Guldener U."/>
            <person name="Henrissat B."/>
            <person name="Howlett B.J."/>
            <person name="Kodira C."/>
            <person name="Kretschmer M."/>
            <person name="Lappartient A."/>
            <person name="Leroch M."/>
            <person name="Levis C."/>
            <person name="Mauceli E."/>
            <person name="Neuveglise C."/>
            <person name="Oeser B."/>
            <person name="Pearson M."/>
            <person name="Poulain J."/>
            <person name="Poussereau N."/>
            <person name="Quesneville H."/>
            <person name="Rascle C."/>
            <person name="Schumacher J."/>
            <person name="Segurens B."/>
            <person name="Sexton A."/>
            <person name="Silva E."/>
            <person name="Sirven C."/>
            <person name="Soanes D.M."/>
            <person name="Talbot N.J."/>
            <person name="Templeton M."/>
            <person name="Yandava C."/>
            <person name="Yarden O."/>
            <person name="Zeng Q."/>
            <person name="Rollins J.A."/>
            <person name="Lebrun M.H."/>
            <person name="Dickman M."/>
        </authorList>
    </citation>
    <scope>NUCLEOTIDE SEQUENCE [LARGE SCALE GENOMIC DNA]</scope>
    <source>
        <strain evidence="3 4">B05.10</strain>
    </source>
</reference>
<feature type="region of interest" description="Disordered" evidence="1">
    <location>
        <begin position="168"/>
        <end position="230"/>
    </location>
</feature>
<feature type="transmembrane region" description="Helical" evidence="2">
    <location>
        <begin position="416"/>
        <end position="439"/>
    </location>
</feature>
<dbReference type="RefSeq" id="XP_024546123.1">
    <property type="nucleotide sequence ID" value="XM_024690355.1"/>
</dbReference>